<protein>
    <submittedName>
        <fullName evidence="1">Uncharacterized protein</fullName>
    </submittedName>
</protein>
<dbReference type="EMBL" id="JACJHT010000006">
    <property type="protein sequence ID" value="MBA9041803.1"/>
    <property type="molecule type" value="Genomic_DNA"/>
</dbReference>
<sequence length="42" mass="4970">MTVFFISLFLFILRLIKKHFKKEGALISIKSKEVETVKQEND</sequence>
<name>A0A7W3NF71_PRIAR</name>
<keyword evidence="2" id="KW-1185">Reference proteome</keyword>
<evidence type="ECO:0000313" key="1">
    <source>
        <dbReference type="EMBL" id="MBA9041803.1"/>
    </source>
</evidence>
<evidence type="ECO:0000313" key="2">
    <source>
        <dbReference type="Proteomes" id="UP000543174"/>
    </source>
</evidence>
<reference evidence="1" key="1">
    <citation type="submission" date="2020-08" db="EMBL/GenBank/DDBJ databases">
        <title>Functional genomics of gut bacteria from endangered species of beetles.</title>
        <authorList>
            <person name="Carlos-Shanley C."/>
        </authorList>
    </citation>
    <scope>NUCLEOTIDE SEQUENCE [LARGE SCALE GENOMIC DNA]</scope>
    <source>
        <strain evidence="1">S00060</strain>
    </source>
</reference>
<comment type="caution">
    <text evidence="1">The sequence shown here is derived from an EMBL/GenBank/DDBJ whole genome shotgun (WGS) entry which is preliminary data.</text>
</comment>
<gene>
    <name evidence="1" type="ORF">HNP21_004933</name>
</gene>
<dbReference type="Proteomes" id="UP000543174">
    <property type="component" value="Unassembled WGS sequence"/>
</dbReference>
<dbReference type="AlphaFoldDB" id="A0A7W3NF71"/>
<organism evidence="1 2">
    <name type="scientific">Priestia aryabhattai</name>
    <name type="common">Bacillus aryabhattai</name>
    <dbReference type="NCBI Taxonomy" id="412384"/>
    <lineage>
        <taxon>Bacteria</taxon>
        <taxon>Bacillati</taxon>
        <taxon>Bacillota</taxon>
        <taxon>Bacilli</taxon>
        <taxon>Bacillales</taxon>
        <taxon>Bacillaceae</taxon>
        <taxon>Priestia</taxon>
    </lineage>
</organism>
<accession>A0A7W3NF71</accession>
<proteinExistence type="predicted"/>